<keyword evidence="9" id="KW-1185">Reference proteome</keyword>
<feature type="compositionally biased region" description="Basic and acidic residues" evidence="7">
    <location>
        <begin position="38"/>
        <end position="47"/>
    </location>
</feature>
<dbReference type="PANTHER" id="PTHR33109">
    <property type="entry name" value="EPIDERMAL PATTERNING FACTOR-LIKE PROTEIN 4"/>
    <property type="match status" value="1"/>
</dbReference>
<dbReference type="InterPro" id="IPR039455">
    <property type="entry name" value="EPFL"/>
</dbReference>
<proteinExistence type="inferred from homology"/>
<dbReference type="Gramene" id="TraesCS3A02G346000.1">
    <property type="protein sequence ID" value="TraesCS3A02G346000.1"/>
    <property type="gene ID" value="TraesCS3A02G346000"/>
</dbReference>
<comment type="subcellular location">
    <subcellularLocation>
        <location evidence="1 6">Secreted</location>
    </subcellularLocation>
</comment>
<dbReference type="PANTHER" id="PTHR33109:SF103">
    <property type="entry name" value="EPIDERMAL PATTERNING FACTOR-LIKE PROTEIN"/>
    <property type="match status" value="1"/>
</dbReference>
<evidence type="ECO:0000256" key="4">
    <source>
        <dbReference type="ARBA" id="ARBA00022729"/>
    </source>
</evidence>
<feature type="chain" id="PRO_5043075914" description="Epidermal patterning factor-like protein" evidence="6">
    <location>
        <begin position="28"/>
        <end position="215"/>
    </location>
</feature>
<organism evidence="8">
    <name type="scientific">Triticum aestivum</name>
    <name type="common">Wheat</name>
    <dbReference type="NCBI Taxonomy" id="4565"/>
    <lineage>
        <taxon>Eukaryota</taxon>
        <taxon>Viridiplantae</taxon>
        <taxon>Streptophyta</taxon>
        <taxon>Embryophyta</taxon>
        <taxon>Tracheophyta</taxon>
        <taxon>Spermatophyta</taxon>
        <taxon>Magnoliopsida</taxon>
        <taxon>Liliopsida</taxon>
        <taxon>Poales</taxon>
        <taxon>Poaceae</taxon>
        <taxon>BOP clade</taxon>
        <taxon>Pooideae</taxon>
        <taxon>Triticodae</taxon>
        <taxon>Triticeae</taxon>
        <taxon>Triticinae</taxon>
        <taxon>Triticum</taxon>
    </lineage>
</organism>
<dbReference type="Pfam" id="PF17181">
    <property type="entry name" value="EPF"/>
    <property type="match status" value="1"/>
</dbReference>
<keyword evidence="6" id="KW-0217">Developmental protein</keyword>
<dbReference type="OrthoDB" id="1937916at2759"/>
<dbReference type="Proteomes" id="UP000019116">
    <property type="component" value="Chromosome 3A"/>
</dbReference>
<dbReference type="Gramene" id="TraesROB_scaffold_075147_01G000100.1">
    <property type="protein sequence ID" value="TraesROB_scaffold_075147_01G000100.1"/>
    <property type="gene ID" value="TraesROB_scaffold_075147_01G000100"/>
</dbReference>
<sequence length="215" mass="22827">MPAPSFMRLRAALSLSLSLSLFKPMHSIPSIDLGVESRPTDSDRSVESSDAATVPGGGTQGCLLQEAVATGESPMEGSRGRWRWGGRRRSMLMVALALCFVVAVVSLCCCARPGACSASACSGRSTVAVLRSDFWRRTAESFGNQDRSSASGSGGRRRLLVVAGPGSYPPRCTGKCGSCSPCYPVHVAVPPGVPVTTEYYPEAWRCRCGNRLYMP</sequence>
<dbReference type="Gramene" id="TraesRN3A0100845200.1">
    <property type="protein sequence ID" value="TraesRN3A0100845200.1"/>
    <property type="gene ID" value="TraesRN3A0100845200"/>
</dbReference>
<evidence type="ECO:0000256" key="2">
    <source>
        <dbReference type="ARBA" id="ARBA00008127"/>
    </source>
</evidence>
<dbReference type="Gramene" id="TraesCAD_scaffold_032297_01G000100.1">
    <property type="protein sequence ID" value="TraesCAD_scaffold_032297_01G000100.1"/>
    <property type="gene ID" value="TraesCAD_scaffold_032297_01G000100"/>
</dbReference>
<comment type="similarity">
    <text evidence="2 6">Belongs to the plant cysteine rich small secretory peptide family. Epidermal patterning factor subfamily.</text>
</comment>
<reference evidence="8" key="1">
    <citation type="submission" date="2018-08" db="EMBL/GenBank/DDBJ databases">
        <authorList>
            <person name="Rossello M."/>
        </authorList>
    </citation>
    <scope>NUCLEOTIDE SEQUENCE [LARGE SCALE GENOMIC DNA]</scope>
    <source>
        <strain evidence="8">cv. Chinese Spring</strain>
    </source>
</reference>
<evidence type="ECO:0000256" key="6">
    <source>
        <dbReference type="RuleBase" id="RU367102"/>
    </source>
</evidence>
<evidence type="ECO:0000256" key="7">
    <source>
        <dbReference type="SAM" id="MobiDB-lite"/>
    </source>
</evidence>
<dbReference type="OMA" id="QGCDINT"/>
<accession>A0A3B6EPR5</accession>
<evidence type="ECO:0000313" key="9">
    <source>
        <dbReference type="Proteomes" id="UP000019116"/>
    </source>
</evidence>
<keyword evidence="4 6" id="KW-0732">Signal</keyword>
<reference evidence="8" key="2">
    <citation type="submission" date="2018-10" db="UniProtKB">
        <authorList>
            <consortium name="EnsemblPlants"/>
        </authorList>
    </citation>
    <scope>IDENTIFICATION</scope>
</reference>
<evidence type="ECO:0000256" key="5">
    <source>
        <dbReference type="ARBA" id="ARBA00023157"/>
    </source>
</evidence>
<keyword evidence="5" id="KW-1015">Disulfide bond</keyword>
<evidence type="ECO:0000313" key="8">
    <source>
        <dbReference type="EnsemblPlants" id="TraesCS3A02G346000.1"/>
    </source>
</evidence>
<feature type="region of interest" description="Disordered" evidence="7">
    <location>
        <begin position="33"/>
        <end position="60"/>
    </location>
</feature>
<dbReference type="GO" id="GO:0010052">
    <property type="term" value="P:guard cell differentiation"/>
    <property type="evidence" value="ECO:0000318"/>
    <property type="project" value="GO_Central"/>
</dbReference>
<evidence type="ECO:0000256" key="3">
    <source>
        <dbReference type="ARBA" id="ARBA00022525"/>
    </source>
</evidence>
<dbReference type="AlphaFoldDB" id="A0A3B6EPR5"/>
<dbReference type="SMR" id="A0A3B6EPR5"/>
<name>A0A3B6EPR5_WHEAT</name>
<dbReference type="Gramene" id="TraesCS3A03G0827400.1">
    <property type="protein sequence ID" value="TraesCS3A03G0827400.1.CDS"/>
    <property type="gene ID" value="TraesCS3A03G0827400"/>
</dbReference>
<keyword evidence="3 6" id="KW-0964">Secreted</keyword>
<comment type="function">
    <text evidence="6">Controls stomatal patterning.</text>
</comment>
<dbReference type="GO" id="GO:0005576">
    <property type="term" value="C:extracellular region"/>
    <property type="evidence" value="ECO:0007669"/>
    <property type="project" value="UniProtKB-SubCell"/>
</dbReference>
<feature type="signal peptide" evidence="6">
    <location>
        <begin position="1"/>
        <end position="27"/>
    </location>
</feature>
<dbReference type="Gramene" id="TraesWEE_scaffold_124380_01G000100.1">
    <property type="protein sequence ID" value="TraesWEE_scaffold_124380_01G000100.1"/>
    <property type="gene ID" value="TraesWEE_scaffold_124380_01G000100"/>
</dbReference>
<dbReference type="EnsemblPlants" id="TraesCS3A02G346000.1">
    <property type="protein sequence ID" value="TraesCS3A02G346000.1"/>
    <property type="gene ID" value="TraesCS3A02G346000"/>
</dbReference>
<dbReference type="Gramene" id="TraesCLE_scaffold_119234_01G000100.1">
    <property type="protein sequence ID" value="TraesCLE_scaffold_119234_01G000100.1"/>
    <property type="gene ID" value="TraesCLE_scaffold_119234_01G000100"/>
</dbReference>
<protein>
    <recommendedName>
        <fullName evidence="6">Epidermal patterning factor-like protein</fullName>
    </recommendedName>
</protein>
<evidence type="ECO:0000256" key="1">
    <source>
        <dbReference type="ARBA" id="ARBA00004613"/>
    </source>
</evidence>